<sequence>MSEKPPLTDSEIYDRLHEAYLLFNKQTGESSFGDNTIKAARLALLSLQAAMVKKSEDAKDQTQP</sequence>
<dbReference type="AlphaFoldDB" id="A0A7L5BDC2"/>
<dbReference type="EMBL" id="CP048632">
    <property type="protein sequence ID" value="QIB36880.1"/>
    <property type="molecule type" value="Genomic_DNA"/>
</dbReference>
<accession>A0A7L5BDC2</accession>
<dbReference type="Proteomes" id="UP000464865">
    <property type="component" value="Chromosome M15-11"/>
</dbReference>
<gene>
    <name evidence="1" type="ORF">G3A56_01775</name>
</gene>
<evidence type="ECO:0000313" key="1">
    <source>
        <dbReference type="EMBL" id="QIB36880.1"/>
    </source>
</evidence>
<keyword evidence="2" id="KW-1185">Reference proteome</keyword>
<proteinExistence type="predicted"/>
<name>A0A7L5BDC2_9HYPH</name>
<evidence type="ECO:0000313" key="2">
    <source>
        <dbReference type="Proteomes" id="UP000464865"/>
    </source>
</evidence>
<dbReference type="KEGG" id="roy:G3A56_01775"/>
<protein>
    <submittedName>
        <fullName evidence="1">Uncharacterized protein</fullName>
    </submittedName>
</protein>
<reference evidence="1 2" key="1">
    <citation type="submission" date="2020-02" db="EMBL/GenBank/DDBJ databases">
        <title>Plant-Promoting Endophytic Bacterium Rhizobium oryzihabitans sp. nov., Isolated from the Root of Rice.</title>
        <authorList>
            <person name="zhao J."/>
            <person name="Zhang G."/>
        </authorList>
    </citation>
    <scope>NUCLEOTIDE SEQUENCE [LARGE SCALE GENOMIC DNA]</scope>
    <source>
        <strain evidence="1 2">M15</strain>
    </source>
</reference>
<organism evidence="1 2">
    <name type="scientific">Rhizobium oryzihabitans</name>
    <dbReference type="NCBI Taxonomy" id="2267833"/>
    <lineage>
        <taxon>Bacteria</taxon>
        <taxon>Pseudomonadati</taxon>
        <taxon>Pseudomonadota</taxon>
        <taxon>Alphaproteobacteria</taxon>
        <taxon>Hyphomicrobiales</taxon>
        <taxon>Rhizobiaceae</taxon>
        <taxon>Rhizobium/Agrobacterium group</taxon>
        <taxon>Rhizobium</taxon>
    </lineage>
</organism>
<dbReference type="RefSeq" id="WP_162691458.1">
    <property type="nucleotide sequence ID" value="NZ_CP048632.1"/>
</dbReference>